<dbReference type="Proteomes" id="UP000472270">
    <property type="component" value="Unassembled WGS sequence"/>
</dbReference>
<keyword evidence="7" id="KW-0675">Receptor</keyword>
<feature type="transmembrane region" description="Helical" evidence="9">
    <location>
        <begin position="167"/>
        <end position="194"/>
    </location>
</feature>
<keyword evidence="3 9" id="KW-0812">Transmembrane</keyword>
<feature type="transmembrane region" description="Helical" evidence="9">
    <location>
        <begin position="6"/>
        <end position="30"/>
    </location>
</feature>
<evidence type="ECO:0000256" key="7">
    <source>
        <dbReference type="ARBA" id="ARBA00023170"/>
    </source>
</evidence>
<dbReference type="InterPro" id="IPR051880">
    <property type="entry name" value="GPC_Orphan_Receptors"/>
</dbReference>
<keyword evidence="6 9" id="KW-0472">Membrane</keyword>
<protein>
    <submittedName>
        <fullName evidence="11">G-protein coupled receptor 26-like</fullName>
    </submittedName>
</protein>
<sequence length="362" mass="40852">MNLLDIFLELLIVVIAVVSLVANLLVLLCFTCSAQVRAQVPAIFIMNLSFCNILIAVLNMPSTLLGVVKHQKPFGDHFCYTVSFMDTFLTANTMLSMAALSIDRWIAVVFPLTYPSKMRLKNAALMVSYAWLHSLAFSLTTLLLSWVDYSPAYASCTVHLREDAESRGHFVVFTAVFHACTFAFSLFILCFAYLKVLQVARFHCKRIDVITVQTILLLVDIHPSVKQRCLLEQKKRRQRATKKICIFIGSFVLCFAPYVITRLTELAPSVKIARYWGIMSKCLVYSKAASDPFVYSLLRQQYKKALFGICNRILGRNLYTLSGHSSPSDLENECYSQRPLARHAGSLKLVLKTLQCCLGKEL</sequence>
<keyword evidence="4 9" id="KW-1133">Transmembrane helix</keyword>
<gene>
    <name evidence="11" type="primary">LOC107712019</name>
</gene>
<feature type="transmembrane region" description="Helical" evidence="9">
    <location>
        <begin position="80"/>
        <end position="102"/>
    </location>
</feature>
<dbReference type="PANTHER" id="PTHR24245">
    <property type="entry name" value="G-PROTEIN COUPLED RECEPTOR"/>
    <property type="match status" value="1"/>
</dbReference>
<evidence type="ECO:0000259" key="10">
    <source>
        <dbReference type="PROSITE" id="PS50262"/>
    </source>
</evidence>
<feature type="transmembrane region" description="Helical" evidence="9">
    <location>
        <begin position="42"/>
        <end position="60"/>
    </location>
</feature>
<dbReference type="SUPFAM" id="SSF81321">
    <property type="entry name" value="Family A G protein-coupled receptor-like"/>
    <property type="match status" value="1"/>
</dbReference>
<feature type="domain" description="G-protein coupled receptors family 1 profile" evidence="10">
    <location>
        <begin position="22"/>
        <end position="295"/>
    </location>
</feature>
<comment type="subcellular location">
    <subcellularLocation>
        <location evidence="1">Cell membrane</location>
        <topology evidence="1">Multi-pass membrane protein</topology>
    </subcellularLocation>
</comment>
<dbReference type="GO" id="GO:0005886">
    <property type="term" value="C:plasma membrane"/>
    <property type="evidence" value="ECO:0007669"/>
    <property type="project" value="UniProtKB-SubCell"/>
</dbReference>
<feature type="transmembrane region" description="Helical" evidence="9">
    <location>
        <begin position="123"/>
        <end position="147"/>
    </location>
</feature>
<dbReference type="Ensembl" id="ENSSRHT00000039449.1">
    <property type="protein sequence ID" value="ENSSRHP00000038349.1"/>
    <property type="gene ID" value="ENSSRHG00000019575.1"/>
</dbReference>
<name>A0A673IHN7_9TELE</name>
<reference evidence="11" key="2">
    <citation type="submission" date="2025-09" db="UniProtKB">
        <authorList>
            <consortium name="Ensembl"/>
        </authorList>
    </citation>
    <scope>IDENTIFICATION</scope>
</reference>
<evidence type="ECO:0000256" key="8">
    <source>
        <dbReference type="ARBA" id="ARBA00023224"/>
    </source>
</evidence>
<evidence type="ECO:0000256" key="6">
    <source>
        <dbReference type="ARBA" id="ARBA00023136"/>
    </source>
</evidence>
<organism evidence="11 12">
    <name type="scientific">Sinocyclocheilus rhinocerous</name>
    <dbReference type="NCBI Taxonomy" id="307959"/>
    <lineage>
        <taxon>Eukaryota</taxon>
        <taxon>Metazoa</taxon>
        <taxon>Chordata</taxon>
        <taxon>Craniata</taxon>
        <taxon>Vertebrata</taxon>
        <taxon>Euteleostomi</taxon>
        <taxon>Actinopterygii</taxon>
        <taxon>Neopterygii</taxon>
        <taxon>Teleostei</taxon>
        <taxon>Ostariophysi</taxon>
        <taxon>Cypriniformes</taxon>
        <taxon>Cyprinidae</taxon>
        <taxon>Cyprininae</taxon>
        <taxon>Sinocyclocheilus</taxon>
    </lineage>
</organism>
<dbReference type="PANTHER" id="PTHR24245:SF7">
    <property type="entry name" value="G-PROTEIN COUPLED RECEPTOR 78"/>
    <property type="match status" value="1"/>
</dbReference>
<accession>A0A673IHN7</accession>
<dbReference type="GO" id="GO:0007189">
    <property type="term" value="P:adenylate cyclase-activating G protein-coupled receptor signaling pathway"/>
    <property type="evidence" value="ECO:0007669"/>
    <property type="project" value="TreeGrafter"/>
</dbReference>
<reference evidence="11" key="1">
    <citation type="submission" date="2025-08" db="UniProtKB">
        <authorList>
            <consortium name="Ensembl"/>
        </authorList>
    </citation>
    <scope>IDENTIFICATION</scope>
</reference>
<evidence type="ECO:0000313" key="12">
    <source>
        <dbReference type="Proteomes" id="UP000472270"/>
    </source>
</evidence>
<dbReference type="Pfam" id="PF00001">
    <property type="entry name" value="7tm_1"/>
    <property type="match status" value="1"/>
</dbReference>
<proteinExistence type="predicted"/>
<dbReference type="PRINTS" id="PR00237">
    <property type="entry name" value="GPCRRHODOPSN"/>
</dbReference>
<dbReference type="FunFam" id="1.20.1070.10:FF:000289">
    <property type="entry name" value="G protein-coupled receptor 78"/>
    <property type="match status" value="1"/>
</dbReference>
<dbReference type="InterPro" id="IPR017452">
    <property type="entry name" value="GPCR_Rhodpsn_7TM"/>
</dbReference>
<dbReference type="Gene3D" id="1.20.1070.10">
    <property type="entry name" value="Rhodopsin 7-helix transmembrane proteins"/>
    <property type="match status" value="1"/>
</dbReference>
<evidence type="ECO:0000256" key="2">
    <source>
        <dbReference type="ARBA" id="ARBA00022475"/>
    </source>
</evidence>
<dbReference type="AlphaFoldDB" id="A0A673IHN7"/>
<evidence type="ECO:0000313" key="11">
    <source>
        <dbReference type="Ensembl" id="ENSSRHP00000038349.1"/>
    </source>
</evidence>
<keyword evidence="12" id="KW-1185">Reference proteome</keyword>
<keyword evidence="2" id="KW-1003">Cell membrane</keyword>
<evidence type="ECO:0000256" key="9">
    <source>
        <dbReference type="SAM" id="Phobius"/>
    </source>
</evidence>
<evidence type="ECO:0000256" key="4">
    <source>
        <dbReference type="ARBA" id="ARBA00022989"/>
    </source>
</evidence>
<evidence type="ECO:0000256" key="5">
    <source>
        <dbReference type="ARBA" id="ARBA00023040"/>
    </source>
</evidence>
<feature type="transmembrane region" description="Helical" evidence="9">
    <location>
        <begin position="244"/>
        <end position="260"/>
    </location>
</feature>
<dbReference type="InterPro" id="IPR000276">
    <property type="entry name" value="GPCR_Rhodpsn"/>
</dbReference>
<keyword evidence="8" id="KW-0807">Transducer</keyword>
<evidence type="ECO:0000256" key="1">
    <source>
        <dbReference type="ARBA" id="ARBA00004651"/>
    </source>
</evidence>
<dbReference type="GO" id="GO:0004930">
    <property type="term" value="F:G protein-coupled receptor activity"/>
    <property type="evidence" value="ECO:0007669"/>
    <property type="project" value="UniProtKB-KW"/>
</dbReference>
<evidence type="ECO:0000256" key="3">
    <source>
        <dbReference type="ARBA" id="ARBA00022692"/>
    </source>
</evidence>
<dbReference type="PROSITE" id="PS50262">
    <property type="entry name" value="G_PROTEIN_RECEP_F1_2"/>
    <property type="match status" value="1"/>
</dbReference>
<keyword evidence="5" id="KW-0297">G-protein coupled receptor</keyword>